<dbReference type="RefSeq" id="WP_173585169.1">
    <property type="nucleotide sequence ID" value="NZ_WOTB01000060.1"/>
</dbReference>
<dbReference type="EMBL" id="WOTB01000060">
    <property type="protein sequence ID" value="NHN86856.1"/>
    <property type="molecule type" value="Genomic_DNA"/>
</dbReference>
<keyword evidence="2" id="KW-1185">Reference proteome</keyword>
<name>A0ABX0JWD7_9PROT</name>
<evidence type="ECO:0000313" key="2">
    <source>
        <dbReference type="Proteomes" id="UP000635278"/>
    </source>
</evidence>
<organism evidence="1 2">
    <name type="scientific">Acetobacter musti</name>
    <dbReference type="NCBI Taxonomy" id="864732"/>
    <lineage>
        <taxon>Bacteria</taxon>
        <taxon>Pseudomonadati</taxon>
        <taxon>Pseudomonadota</taxon>
        <taxon>Alphaproteobacteria</taxon>
        <taxon>Acetobacterales</taxon>
        <taxon>Acetobacteraceae</taxon>
        <taxon>Acetobacter</taxon>
    </lineage>
</organism>
<gene>
    <name evidence="1" type="ORF">GOB93_19970</name>
</gene>
<comment type="caution">
    <text evidence="1">The sequence shown here is derived from an EMBL/GenBank/DDBJ whole genome shotgun (WGS) entry which is preliminary data.</text>
</comment>
<dbReference type="Proteomes" id="UP000635278">
    <property type="component" value="Unassembled WGS sequence"/>
</dbReference>
<protein>
    <submittedName>
        <fullName evidence="1">Uncharacterized protein</fullName>
    </submittedName>
</protein>
<proteinExistence type="predicted"/>
<sequence>MSDQISTVDDSDYCVSGSVINLNHANLTIIGDSGNNDLFSSYGSETVDWSNYIPNNGVTIDLTGSNNTILLNGNTTESGAGGVFYVKLAGSGNCISISDYVSTVSNYNMTDPGPLSADISSDAYTRMYGNYVWQNTNSVSVGAKSDLTGATFIGINGSPESGGHSITAGAETKFGYVSDSDIETGFKCTFEGVNESQMTVQRDCVIDTLNDTLVITDNGLTVNDAGGGSVIEGYGTVTVSDSVSNNQILPAQSDSTSPAAPTYPSRYLPDTTISARQVYVHMGDADASAIVDLDAESFIKCFFDKRSQLS</sequence>
<accession>A0ABX0JWD7</accession>
<evidence type="ECO:0000313" key="1">
    <source>
        <dbReference type="EMBL" id="NHN86856.1"/>
    </source>
</evidence>
<reference evidence="1 2" key="1">
    <citation type="journal article" date="2020" name="Int. J. Syst. Evol. Microbiol.">
        <title>Novel acetic acid bacteria from cider fermentations: Acetobacter conturbans sp. nov. and Acetobacter fallax sp. nov.</title>
        <authorList>
            <person name="Sombolestani A.S."/>
            <person name="Cleenwerck I."/>
            <person name="Cnockaert M."/>
            <person name="Borremans W."/>
            <person name="Wieme A.D."/>
            <person name="De Vuyst L."/>
            <person name="Vandamme P."/>
        </authorList>
    </citation>
    <scope>NUCLEOTIDE SEQUENCE [LARGE SCALE GENOMIC DNA]</scope>
    <source>
        <strain evidence="1 2">LMG 30640</strain>
    </source>
</reference>